<feature type="compositionally biased region" description="Polar residues" evidence="1">
    <location>
        <begin position="16"/>
        <end position="27"/>
    </location>
</feature>
<proteinExistence type="predicted"/>
<dbReference type="EMBL" id="GBXM01042450">
    <property type="protein sequence ID" value="JAH66127.1"/>
    <property type="molecule type" value="Transcribed_RNA"/>
</dbReference>
<evidence type="ECO:0000256" key="1">
    <source>
        <dbReference type="SAM" id="MobiDB-lite"/>
    </source>
</evidence>
<evidence type="ECO:0000313" key="2">
    <source>
        <dbReference type="EMBL" id="JAH66127.1"/>
    </source>
</evidence>
<dbReference type="AlphaFoldDB" id="A0A0E9UK06"/>
<organism evidence="2">
    <name type="scientific">Anguilla anguilla</name>
    <name type="common">European freshwater eel</name>
    <name type="synonym">Muraena anguilla</name>
    <dbReference type="NCBI Taxonomy" id="7936"/>
    <lineage>
        <taxon>Eukaryota</taxon>
        <taxon>Metazoa</taxon>
        <taxon>Chordata</taxon>
        <taxon>Craniata</taxon>
        <taxon>Vertebrata</taxon>
        <taxon>Euteleostomi</taxon>
        <taxon>Actinopterygii</taxon>
        <taxon>Neopterygii</taxon>
        <taxon>Teleostei</taxon>
        <taxon>Anguilliformes</taxon>
        <taxon>Anguillidae</taxon>
        <taxon>Anguilla</taxon>
    </lineage>
</organism>
<accession>A0A0E9UK06</accession>
<feature type="region of interest" description="Disordered" evidence="1">
    <location>
        <begin position="1"/>
        <end position="38"/>
    </location>
</feature>
<name>A0A0E9UK06_ANGAN</name>
<sequence>MLSGAIHFTGRKVCSKSAQDNHSQRIITQIHDNHSQTG</sequence>
<reference evidence="2" key="1">
    <citation type="submission" date="2014-11" db="EMBL/GenBank/DDBJ databases">
        <authorList>
            <person name="Amaro Gonzalez C."/>
        </authorList>
    </citation>
    <scope>NUCLEOTIDE SEQUENCE</scope>
</reference>
<reference evidence="2" key="2">
    <citation type="journal article" date="2015" name="Fish Shellfish Immunol.">
        <title>Early steps in the European eel (Anguilla anguilla)-Vibrio vulnificus interaction in the gills: Role of the RtxA13 toxin.</title>
        <authorList>
            <person name="Callol A."/>
            <person name="Pajuelo D."/>
            <person name="Ebbesson L."/>
            <person name="Teles M."/>
            <person name="MacKenzie S."/>
            <person name="Amaro C."/>
        </authorList>
    </citation>
    <scope>NUCLEOTIDE SEQUENCE</scope>
</reference>
<protein>
    <submittedName>
        <fullName evidence="2">Uncharacterized protein</fullName>
    </submittedName>
</protein>